<gene>
    <name evidence="2" type="ORF">BLSMQ_3274</name>
</gene>
<dbReference type="KEGG" id="blin:BLSMQ_3274"/>
<feature type="region of interest" description="Disordered" evidence="1">
    <location>
        <begin position="30"/>
        <end position="52"/>
    </location>
</feature>
<proteinExistence type="predicted"/>
<organism evidence="2 3">
    <name type="scientific">Brevibacterium aurantiacum</name>
    <dbReference type="NCBI Taxonomy" id="273384"/>
    <lineage>
        <taxon>Bacteria</taxon>
        <taxon>Bacillati</taxon>
        <taxon>Actinomycetota</taxon>
        <taxon>Actinomycetes</taxon>
        <taxon>Micrococcales</taxon>
        <taxon>Brevibacteriaceae</taxon>
        <taxon>Brevibacterium</taxon>
    </lineage>
</organism>
<dbReference type="Proteomes" id="UP000094793">
    <property type="component" value="Chromosome"/>
</dbReference>
<dbReference type="EMBL" id="CP017150">
    <property type="protein sequence ID" value="AOP54974.1"/>
    <property type="molecule type" value="Genomic_DNA"/>
</dbReference>
<name>A0A1D7W7M3_BREAU</name>
<dbReference type="AlphaFoldDB" id="A0A1D7W7M3"/>
<evidence type="ECO:0000313" key="2">
    <source>
        <dbReference type="EMBL" id="AOP54974.1"/>
    </source>
</evidence>
<reference evidence="3" key="1">
    <citation type="submission" date="2016-09" db="EMBL/GenBank/DDBJ databases">
        <title>Complete Genome Sequence of Brevibacterium linens SMQ-1335.</title>
        <authorList>
            <person name="de Melo A.G."/>
            <person name="Labrie S.J."/>
            <person name="Dumaresq J."/>
            <person name="Roberts R.J."/>
            <person name="Tremblay D.M."/>
            <person name="Moineau S."/>
        </authorList>
    </citation>
    <scope>NUCLEOTIDE SEQUENCE [LARGE SCALE GENOMIC DNA]</scope>
    <source>
        <strain evidence="3">SMQ-1335</strain>
    </source>
</reference>
<accession>A0A1D7W7M3</accession>
<sequence length="52" mass="5685">MMVVIVDGDPGDLKDMPAEAAVGSTFHVMESRPRPTLPESVQPEAQNFWLST</sequence>
<feature type="compositionally biased region" description="Polar residues" evidence="1">
    <location>
        <begin position="43"/>
        <end position="52"/>
    </location>
</feature>
<evidence type="ECO:0000256" key="1">
    <source>
        <dbReference type="SAM" id="MobiDB-lite"/>
    </source>
</evidence>
<evidence type="ECO:0000313" key="3">
    <source>
        <dbReference type="Proteomes" id="UP000094793"/>
    </source>
</evidence>
<protein>
    <submittedName>
        <fullName evidence="2">Uncharacterized protein</fullName>
    </submittedName>
</protein>